<dbReference type="Pfam" id="PF02256">
    <property type="entry name" value="Fe_hyd_SSU"/>
    <property type="match status" value="1"/>
</dbReference>
<dbReference type="Pfam" id="PF12838">
    <property type="entry name" value="Fer4_7"/>
    <property type="match status" value="1"/>
</dbReference>
<keyword evidence="5" id="KW-0411">Iron-sulfur</keyword>
<reference evidence="9" key="2">
    <citation type="submission" date="2024-06" db="EMBL/GenBank/DDBJ databases">
        <authorList>
            <person name="Petrova K.O."/>
            <person name="Toshchakov S.V."/>
            <person name="Boltjanskaja Y.V."/>
            <person name="Kevbrin V.V."/>
        </authorList>
    </citation>
    <scope>NUCLEOTIDE SEQUENCE</scope>
    <source>
        <strain evidence="9">Z-710</strain>
    </source>
</reference>
<protein>
    <submittedName>
        <fullName evidence="9">NADH-dependent [FeFe] hydrogenase, group A6</fullName>
    </submittedName>
</protein>
<dbReference type="CDD" id="cd00207">
    <property type="entry name" value="fer2"/>
    <property type="match status" value="1"/>
</dbReference>
<dbReference type="InterPro" id="IPR036991">
    <property type="entry name" value="Fe_hydrogenase_ssu_sf"/>
</dbReference>
<dbReference type="Gene3D" id="3.40.50.1780">
    <property type="match status" value="1"/>
</dbReference>
<dbReference type="AlphaFoldDB" id="A0AAU8HS74"/>
<sequence length="1007" mass="110992">MLTITIDGKQVSTPKGTTILEAAQKAGIDIPTLCHHKDIFPPEVHKNGACRICMVEDVANDKMVPSCVHPVSDKMVINSSSRKIKQARKVILESILENHLVDCDNCLREKKCELMTLAEKFELNDLDTTSVKRQEDTIDISGEGIKRDPQKCILCGRCVRVCSETQSTDILSYQYEGYPDQVIPPFSDEVSPQYHRQLKDTACVECGQCITVCPVGALTEKSHEERVLEAIQDPNMHVIAQTAPAIRVSIGEEFGITPGGVSTGQMVASLKELGFDKVFDTNFTADLTIMEEGHEFIDRVNKGENLPMFTSCSPGWIKFVEHNYPKYLNHLSTCKSPQQMFGALAKTFYAEKMGIDPKNIFSVSVMPCTAKKYEANRPEMGRADTQDVDAVLTTREFARMVKKAKIDFENLDPQEHDNPLGISTGAGAIFGATGGVMEAALRTAVEVITGEELGRLEFEQVRGYDGIKEATLPVGELDVKVAVVHGLTNARKLFEMIKNGDAFYHFVEVMTCPGGCIGGGGQPLPATKEKRHARINAIYEVDKNLPIRKSHENPAVKQLYKEFLGDPLGHKSHELLHTEYTQRQQVSTKHKEIKEAGLSDVLIYPLTQEDGKQAKVLVKPGDEVMLGQKIADANGFYGRPIYSGVAGKVSKVNDEGADIVITPKEPFDSSTAEVSAATEGAEHLEEIPNAVIKQKMVDMGLAKDFGISNKKSNIPLFEKGIDWDSRHKDKLVVNVVGNNSFITKDHRLILEHMNEFLKGIKTLLKVCSLNECVIALNIADTTVTNLLAQKLKDDEQIDVVTVTDRYPTNKEDMLVERIFGTGKSSQECIITDVSKVLSLYRCIFVGAPTLDTVITVDGVHVAHPANYRVKLGVTIKSLLIDAGVDINQIDGNSSSIYISDANGQLQEVSLEDPITRDVHGILNLADLSKTKLNNYEDCVHCGRCVEGCPMELNPNHLSLFAETMQLNKSRLFNVDSCIGCSICAYVCPSNRPISSMIKQTKEALKSN</sequence>
<dbReference type="InterPro" id="IPR049830">
    <property type="entry name" value="HndD"/>
</dbReference>
<dbReference type="PANTHER" id="PTHR11615">
    <property type="entry name" value="NITRATE, FORMATE, IRON DEHYDROGENASE"/>
    <property type="match status" value="1"/>
</dbReference>
<dbReference type="NCBIfam" id="TIGR02512">
    <property type="entry name" value="FeFe_hydrog_A"/>
    <property type="match status" value="1"/>
</dbReference>
<dbReference type="SUPFAM" id="SSF54862">
    <property type="entry name" value="4Fe-4S ferredoxins"/>
    <property type="match status" value="1"/>
</dbReference>
<dbReference type="InterPro" id="IPR011538">
    <property type="entry name" value="Nuo51_FMN-bd"/>
</dbReference>
<dbReference type="Pfam" id="PF13375">
    <property type="entry name" value="RnfC_N"/>
    <property type="match status" value="1"/>
</dbReference>
<dbReference type="InterPro" id="IPR026902">
    <property type="entry name" value="RnfC_N"/>
</dbReference>
<dbReference type="Gene3D" id="3.30.70.20">
    <property type="match status" value="2"/>
</dbReference>
<dbReference type="InterPro" id="IPR037225">
    <property type="entry name" value="Nuo51_FMN-bd_sf"/>
</dbReference>
<gene>
    <name evidence="9" type="ORF">PRVXH_002353</name>
</gene>
<organism evidence="9">
    <name type="scientific">Proteinivorax hydrogeniformans</name>
    <dbReference type="NCBI Taxonomy" id="1826727"/>
    <lineage>
        <taxon>Bacteria</taxon>
        <taxon>Bacillati</taxon>
        <taxon>Bacillota</taxon>
        <taxon>Clostridia</taxon>
        <taxon>Eubacteriales</taxon>
        <taxon>Proteinivoracaceae</taxon>
        <taxon>Proteinivorax</taxon>
    </lineage>
</organism>
<dbReference type="PROSITE" id="PS00198">
    <property type="entry name" value="4FE4S_FER_1"/>
    <property type="match status" value="2"/>
</dbReference>
<evidence type="ECO:0000259" key="8">
    <source>
        <dbReference type="PROSITE" id="PS51839"/>
    </source>
</evidence>
<evidence type="ECO:0000256" key="3">
    <source>
        <dbReference type="ARBA" id="ARBA00022737"/>
    </source>
</evidence>
<dbReference type="Pfam" id="PF02906">
    <property type="entry name" value="Fe_hyd_lg_C"/>
    <property type="match status" value="1"/>
</dbReference>
<dbReference type="InterPro" id="IPR017896">
    <property type="entry name" value="4Fe4S_Fe-S-bd"/>
</dbReference>
<dbReference type="PROSITE" id="PS51379">
    <property type="entry name" value="4FE4S_FER_2"/>
    <property type="match status" value="4"/>
</dbReference>
<dbReference type="SUPFAM" id="SSF46548">
    <property type="entry name" value="alpha-helical ferredoxin"/>
    <property type="match status" value="1"/>
</dbReference>
<keyword evidence="2" id="KW-0479">Metal-binding</keyword>
<dbReference type="Pfam" id="PF13510">
    <property type="entry name" value="Fer2_4"/>
    <property type="match status" value="1"/>
</dbReference>
<evidence type="ECO:0000313" key="9">
    <source>
        <dbReference type="EMBL" id="XCI28396.1"/>
    </source>
</evidence>
<dbReference type="GO" id="GO:0005506">
    <property type="term" value="F:iron ion binding"/>
    <property type="evidence" value="ECO:0007669"/>
    <property type="project" value="InterPro"/>
</dbReference>
<dbReference type="GO" id="GO:0008901">
    <property type="term" value="F:ferredoxin hydrogenase activity"/>
    <property type="evidence" value="ECO:0007669"/>
    <property type="project" value="InterPro"/>
</dbReference>
<evidence type="ECO:0000259" key="6">
    <source>
        <dbReference type="PROSITE" id="PS51085"/>
    </source>
</evidence>
<evidence type="ECO:0000256" key="1">
    <source>
        <dbReference type="ARBA" id="ARBA00022485"/>
    </source>
</evidence>
<dbReference type="Gene3D" id="3.40.950.10">
    <property type="entry name" value="Fe-only Hydrogenase (Larger Subunit), Chain L, domain 3"/>
    <property type="match status" value="1"/>
</dbReference>
<dbReference type="Gene3D" id="3.10.20.740">
    <property type="match status" value="1"/>
</dbReference>
<feature type="domain" description="4Fe-4S ferredoxin-type" evidence="7">
    <location>
        <begin position="968"/>
        <end position="999"/>
    </location>
</feature>
<dbReference type="InterPro" id="IPR019574">
    <property type="entry name" value="NADH_UbQ_OxRdtase_Gsu_4Fe4S-bd"/>
</dbReference>
<dbReference type="Pfam" id="PF13237">
    <property type="entry name" value="Fer4_10"/>
    <property type="match status" value="1"/>
</dbReference>
<evidence type="ECO:0000256" key="4">
    <source>
        <dbReference type="ARBA" id="ARBA00023004"/>
    </source>
</evidence>
<accession>A0AAU8HS74</accession>
<dbReference type="SUPFAM" id="SSF142019">
    <property type="entry name" value="Nqo1 FMN-binding domain-like"/>
    <property type="match status" value="1"/>
</dbReference>
<evidence type="ECO:0000256" key="5">
    <source>
        <dbReference type="ARBA" id="ARBA00023014"/>
    </source>
</evidence>
<dbReference type="SMART" id="SM00902">
    <property type="entry name" value="Fe_hyd_SSU"/>
    <property type="match status" value="1"/>
</dbReference>
<dbReference type="SUPFAM" id="SSF53920">
    <property type="entry name" value="Fe-only hydrogenase"/>
    <property type="match status" value="1"/>
</dbReference>
<dbReference type="Gene3D" id="4.10.260.20">
    <property type="entry name" value="Iron hydrogenase, small subunit"/>
    <property type="match status" value="1"/>
</dbReference>
<proteinExistence type="predicted"/>
<dbReference type="InterPro" id="IPR017900">
    <property type="entry name" value="4Fe4S_Fe_S_CS"/>
</dbReference>
<dbReference type="PROSITE" id="PS51085">
    <property type="entry name" value="2FE2S_FER_2"/>
    <property type="match status" value="1"/>
</dbReference>
<dbReference type="FunFam" id="3.30.70.20:FF:000035">
    <property type="entry name" value="Iron hydrogenase 1"/>
    <property type="match status" value="1"/>
</dbReference>
<name>A0AAU8HS74_9FIRM</name>
<dbReference type="FunFam" id="4.10.260.20:FF:000001">
    <property type="entry name" value="NADP-reducing hydrogenase subunit HndD"/>
    <property type="match status" value="1"/>
</dbReference>
<evidence type="ECO:0000259" key="7">
    <source>
        <dbReference type="PROSITE" id="PS51379"/>
    </source>
</evidence>
<reference evidence="9" key="1">
    <citation type="journal article" date="2018" name="Antonie Van Leeuwenhoek">
        <title>Proteinivorax hydrogeniformans sp. nov., an anaerobic, haloalkaliphilic bacterium fermenting proteinaceous compounds with high hydrogen production.</title>
        <authorList>
            <person name="Boltyanskaya Y."/>
            <person name="Detkova E."/>
            <person name="Pimenov N."/>
            <person name="Kevbrin V."/>
        </authorList>
    </citation>
    <scope>NUCLEOTIDE SEQUENCE</scope>
    <source>
        <strain evidence="9">Z-710</strain>
    </source>
</reference>
<dbReference type="RefSeq" id="WP_353892961.1">
    <property type="nucleotide sequence ID" value="NZ_CP159485.1"/>
</dbReference>
<dbReference type="NCBIfam" id="NF040763">
    <property type="entry name" value="FeFe_hydrog_A6"/>
    <property type="match status" value="1"/>
</dbReference>
<dbReference type="GO" id="GO:0051539">
    <property type="term" value="F:4 iron, 4 sulfur cluster binding"/>
    <property type="evidence" value="ECO:0007669"/>
    <property type="project" value="UniProtKB-KW"/>
</dbReference>
<dbReference type="InterPro" id="IPR003149">
    <property type="entry name" value="Fe_hydrogenase_ssu"/>
</dbReference>
<dbReference type="Pfam" id="PF01512">
    <property type="entry name" value="Complex1_51K"/>
    <property type="match status" value="1"/>
</dbReference>
<dbReference type="InterPro" id="IPR001041">
    <property type="entry name" value="2Fe-2S_ferredoxin-type"/>
</dbReference>
<keyword evidence="1" id="KW-0004">4Fe-4S</keyword>
<feature type="domain" description="4Fe-4S His(Cys)3-ligated-type" evidence="8">
    <location>
        <begin position="83"/>
        <end position="122"/>
    </location>
</feature>
<dbReference type="Gene3D" id="3.40.50.11540">
    <property type="entry name" value="NADH-ubiquinone oxidoreductase 51kDa subunit"/>
    <property type="match status" value="1"/>
</dbReference>
<feature type="domain" description="4Fe-4S ferredoxin-type" evidence="7">
    <location>
        <begin position="194"/>
        <end position="223"/>
    </location>
</feature>
<feature type="domain" description="2Fe-2S ferredoxin-type" evidence="6">
    <location>
        <begin position="1"/>
        <end position="83"/>
    </location>
</feature>
<feature type="domain" description="4Fe-4S ferredoxin-type" evidence="7">
    <location>
        <begin position="928"/>
        <end position="951"/>
    </location>
</feature>
<dbReference type="InterPro" id="IPR050340">
    <property type="entry name" value="Cytosolic_Fe-S_CAF"/>
</dbReference>
<feature type="domain" description="4Fe-4S ferredoxin-type" evidence="7">
    <location>
        <begin position="143"/>
        <end position="173"/>
    </location>
</feature>
<dbReference type="InterPro" id="IPR036010">
    <property type="entry name" value="2Fe-2S_ferredoxin-like_sf"/>
</dbReference>
<dbReference type="PROSITE" id="PS51839">
    <property type="entry name" value="4FE4S_HC3"/>
    <property type="match status" value="1"/>
</dbReference>
<keyword evidence="4" id="KW-0408">Iron</keyword>
<dbReference type="InterPro" id="IPR013352">
    <property type="entry name" value="Fe_hydrogenase_subset"/>
</dbReference>
<dbReference type="EMBL" id="CP159485">
    <property type="protein sequence ID" value="XCI28396.1"/>
    <property type="molecule type" value="Genomic_DNA"/>
</dbReference>
<dbReference type="InterPro" id="IPR004108">
    <property type="entry name" value="Fe_hydrogenase_lsu_C"/>
</dbReference>
<keyword evidence="3" id="KW-0677">Repeat</keyword>
<dbReference type="InterPro" id="IPR009016">
    <property type="entry name" value="Fe_hydrogenase"/>
</dbReference>
<evidence type="ECO:0000256" key="2">
    <source>
        <dbReference type="ARBA" id="ARBA00022723"/>
    </source>
</evidence>
<dbReference type="SUPFAM" id="SSF54292">
    <property type="entry name" value="2Fe-2S ferredoxin-like"/>
    <property type="match status" value="1"/>
</dbReference>